<gene>
    <name evidence="2" type="ORF">Dsin_009400</name>
</gene>
<protein>
    <submittedName>
        <fullName evidence="2">Uncharacterized protein</fullName>
    </submittedName>
</protein>
<proteinExistence type="predicted"/>
<feature type="non-terminal residue" evidence="2">
    <location>
        <position position="1"/>
    </location>
</feature>
<keyword evidence="1" id="KW-0175">Coiled coil</keyword>
<accession>A0AAE0ARI4</accession>
<evidence type="ECO:0000256" key="1">
    <source>
        <dbReference type="SAM" id="Coils"/>
    </source>
</evidence>
<name>A0AAE0ARI4_9ROSI</name>
<dbReference type="PANTHER" id="PTHR36344:SF1">
    <property type="entry name" value="RX N-TERMINAL DOMAIN-CONTAINING PROTEIN"/>
    <property type="match status" value="1"/>
</dbReference>
<keyword evidence="3" id="KW-1185">Reference proteome</keyword>
<evidence type="ECO:0000313" key="3">
    <source>
        <dbReference type="Proteomes" id="UP001281410"/>
    </source>
</evidence>
<sequence>FWEHLPPIDPEVVAKAMQELRDRIRALEDRKRALLQEQQSLIVEGAISNRGGNGNNGGN</sequence>
<comment type="caution">
    <text evidence="2">The sequence shown here is derived from an EMBL/GenBank/DDBJ whole genome shotgun (WGS) entry which is preliminary data.</text>
</comment>
<reference evidence="2" key="1">
    <citation type="journal article" date="2023" name="Plant J.">
        <title>Genome sequences and population genomics provide insights into the demographic history, inbreeding, and mutation load of two 'living fossil' tree species of Dipteronia.</title>
        <authorList>
            <person name="Feng Y."/>
            <person name="Comes H.P."/>
            <person name="Chen J."/>
            <person name="Zhu S."/>
            <person name="Lu R."/>
            <person name="Zhang X."/>
            <person name="Li P."/>
            <person name="Qiu J."/>
            <person name="Olsen K.M."/>
            <person name="Qiu Y."/>
        </authorList>
    </citation>
    <scope>NUCLEOTIDE SEQUENCE</scope>
    <source>
        <strain evidence="2">NBL</strain>
    </source>
</reference>
<feature type="coiled-coil region" evidence="1">
    <location>
        <begin position="17"/>
        <end position="44"/>
    </location>
</feature>
<dbReference type="Proteomes" id="UP001281410">
    <property type="component" value="Unassembled WGS sequence"/>
</dbReference>
<organism evidence="2 3">
    <name type="scientific">Dipteronia sinensis</name>
    <dbReference type="NCBI Taxonomy" id="43782"/>
    <lineage>
        <taxon>Eukaryota</taxon>
        <taxon>Viridiplantae</taxon>
        <taxon>Streptophyta</taxon>
        <taxon>Embryophyta</taxon>
        <taxon>Tracheophyta</taxon>
        <taxon>Spermatophyta</taxon>
        <taxon>Magnoliopsida</taxon>
        <taxon>eudicotyledons</taxon>
        <taxon>Gunneridae</taxon>
        <taxon>Pentapetalae</taxon>
        <taxon>rosids</taxon>
        <taxon>malvids</taxon>
        <taxon>Sapindales</taxon>
        <taxon>Sapindaceae</taxon>
        <taxon>Hippocastanoideae</taxon>
        <taxon>Acereae</taxon>
        <taxon>Dipteronia</taxon>
    </lineage>
</organism>
<evidence type="ECO:0000313" key="2">
    <source>
        <dbReference type="EMBL" id="KAK3222375.1"/>
    </source>
</evidence>
<dbReference type="PANTHER" id="PTHR36344">
    <property type="entry name" value="RX N-TERMINAL DOMAIN-CONTAINING PROTEIN"/>
    <property type="match status" value="1"/>
</dbReference>
<dbReference type="EMBL" id="JANJYJ010000003">
    <property type="protein sequence ID" value="KAK3222375.1"/>
    <property type="molecule type" value="Genomic_DNA"/>
</dbReference>
<dbReference type="AlphaFoldDB" id="A0AAE0ARI4"/>